<evidence type="ECO:0008006" key="7">
    <source>
        <dbReference type="Google" id="ProtNLM"/>
    </source>
</evidence>
<keyword evidence="3" id="KW-0159">Chromosome partition</keyword>
<keyword evidence="2" id="KW-0132">Cell division</keyword>
<evidence type="ECO:0000256" key="2">
    <source>
        <dbReference type="ARBA" id="ARBA00022618"/>
    </source>
</evidence>
<dbReference type="PANTHER" id="PTHR34298">
    <property type="entry name" value="SEGREGATION AND CONDENSATION PROTEIN B"/>
    <property type="match status" value="1"/>
</dbReference>
<dbReference type="Gene3D" id="1.10.10.10">
    <property type="entry name" value="Winged helix-like DNA-binding domain superfamily/Winged helix DNA-binding domain"/>
    <property type="match status" value="2"/>
</dbReference>
<dbReference type="GO" id="GO:0051301">
    <property type="term" value="P:cell division"/>
    <property type="evidence" value="ECO:0007669"/>
    <property type="project" value="UniProtKB-KW"/>
</dbReference>
<protein>
    <recommendedName>
        <fullName evidence="7">SMC-Scp complex subunit ScpB</fullName>
    </recommendedName>
</protein>
<sequence>MNLESKIESMLFFKNEPVSIIELGKLLGEKIDVVRIALTNLQDFYKNRGIVIVSDGEYVNFGTHPNVSSLIENLQKEEFSRELGRAGLETLAIVLYKGPVSRREIDHIRGVNSSFILRTLLIRGLVERSDPVAAGQEVRDRSYNYKPTLKLLEYLGITHREDLPQYQDAFKKIEEFVAISPTEQNE</sequence>
<proteinExistence type="predicted"/>
<evidence type="ECO:0000256" key="1">
    <source>
        <dbReference type="ARBA" id="ARBA00022490"/>
    </source>
</evidence>
<evidence type="ECO:0000313" key="5">
    <source>
        <dbReference type="EMBL" id="OHA96829.1"/>
    </source>
</evidence>
<dbReference type="GO" id="GO:0051304">
    <property type="term" value="P:chromosome separation"/>
    <property type="evidence" value="ECO:0007669"/>
    <property type="project" value="InterPro"/>
</dbReference>
<name>A0A1G2TJG8_9BACT</name>
<dbReference type="SUPFAM" id="SSF46785">
    <property type="entry name" value="Winged helix' DNA-binding domain"/>
    <property type="match status" value="2"/>
</dbReference>
<keyword evidence="1" id="KW-0963">Cytoplasm</keyword>
<dbReference type="AlphaFoldDB" id="A0A1G2TJG8"/>
<evidence type="ECO:0000313" key="6">
    <source>
        <dbReference type="Proteomes" id="UP000178175"/>
    </source>
</evidence>
<dbReference type="PANTHER" id="PTHR34298:SF2">
    <property type="entry name" value="SEGREGATION AND CONDENSATION PROTEIN B"/>
    <property type="match status" value="1"/>
</dbReference>
<dbReference type="Pfam" id="PF04079">
    <property type="entry name" value="SMC_ScpB"/>
    <property type="match status" value="1"/>
</dbReference>
<dbReference type="InterPro" id="IPR036388">
    <property type="entry name" value="WH-like_DNA-bd_sf"/>
</dbReference>
<gene>
    <name evidence="5" type="ORF">A3C70_00550</name>
</gene>
<dbReference type="EMBL" id="MHVR01000004">
    <property type="protein sequence ID" value="OHA96829.1"/>
    <property type="molecule type" value="Genomic_DNA"/>
</dbReference>
<evidence type="ECO:0000256" key="4">
    <source>
        <dbReference type="ARBA" id="ARBA00023306"/>
    </source>
</evidence>
<reference evidence="5 6" key="1">
    <citation type="journal article" date="2016" name="Nat. Commun.">
        <title>Thousands of microbial genomes shed light on interconnected biogeochemical processes in an aquifer system.</title>
        <authorList>
            <person name="Anantharaman K."/>
            <person name="Brown C.T."/>
            <person name="Hug L.A."/>
            <person name="Sharon I."/>
            <person name="Castelle C.J."/>
            <person name="Probst A.J."/>
            <person name="Thomas B.C."/>
            <person name="Singh A."/>
            <person name="Wilkins M.J."/>
            <person name="Karaoz U."/>
            <person name="Brodie E.L."/>
            <person name="Williams K.H."/>
            <person name="Hubbard S.S."/>
            <person name="Banfield J.F."/>
        </authorList>
    </citation>
    <scope>NUCLEOTIDE SEQUENCE [LARGE SCALE GENOMIC DNA]</scope>
</reference>
<comment type="caution">
    <text evidence="5">The sequence shown here is derived from an EMBL/GenBank/DDBJ whole genome shotgun (WGS) entry which is preliminary data.</text>
</comment>
<dbReference type="InterPro" id="IPR036390">
    <property type="entry name" value="WH_DNA-bd_sf"/>
</dbReference>
<keyword evidence="4" id="KW-0131">Cell cycle</keyword>
<dbReference type="InterPro" id="IPR005234">
    <property type="entry name" value="ScpB_csome_segregation"/>
</dbReference>
<organism evidence="5 6">
    <name type="scientific">Candidatus Zambryskibacteria bacterium RIFCSPHIGHO2_02_FULL_43_14</name>
    <dbReference type="NCBI Taxonomy" id="1802748"/>
    <lineage>
        <taxon>Bacteria</taxon>
        <taxon>Candidatus Zambryskiibacteriota</taxon>
    </lineage>
</organism>
<evidence type="ECO:0000256" key="3">
    <source>
        <dbReference type="ARBA" id="ARBA00022829"/>
    </source>
</evidence>
<accession>A0A1G2TJG8</accession>
<dbReference type="Proteomes" id="UP000178175">
    <property type="component" value="Unassembled WGS sequence"/>
</dbReference>